<dbReference type="Proteomes" id="UP001595904">
    <property type="component" value="Unassembled WGS sequence"/>
</dbReference>
<gene>
    <name evidence="2" type="ORF">ACFPN2_26690</name>
</gene>
<organism evidence="2 3">
    <name type="scientific">Steroidobacter flavus</name>
    <dbReference type="NCBI Taxonomy" id="1842136"/>
    <lineage>
        <taxon>Bacteria</taxon>
        <taxon>Pseudomonadati</taxon>
        <taxon>Pseudomonadota</taxon>
        <taxon>Gammaproteobacteria</taxon>
        <taxon>Steroidobacterales</taxon>
        <taxon>Steroidobacteraceae</taxon>
        <taxon>Steroidobacter</taxon>
    </lineage>
</organism>
<proteinExistence type="inferred from homology"/>
<dbReference type="SUPFAM" id="SSF160544">
    <property type="entry name" value="EscU C-terminal domain-like"/>
    <property type="match status" value="1"/>
</dbReference>
<dbReference type="Pfam" id="PF01312">
    <property type="entry name" value="Bac_export_2"/>
    <property type="match status" value="1"/>
</dbReference>
<protein>
    <submittedName>
        <fullName evidence="2">EscU/YscU/HrcU family type III secretion system export apparatus switch protein</fullName>
    </submittedName>
</protein>
<keyword evidence="3" id="KW-1185">Reference proteome</keyword>
<dbReference type="InterPro" id="IPR006135">
    <property type="entry name" value="T3SS_substrate_exporter"/>
</dbReference>
<evidence type="ECO:0000313" key="2">
    <source>
        <dbReference type="EMBL" id="MFC4312701.1"/>
    </source>
</evidence>
<comment type="similarity">
    <text evidence="1">Belongs to the type III secretion exporter family.</text>
</comment>
<dbReference type="Gene3D" id="3.40.1690.10">
    <property type="entry name" value="secretion proteins EscU"/>
    <property type="match status" value="1"/>
</dbReference>
<name>A0ABV8SYJ9_9GAMM</name>
<evidence type="ECO:0000256" key="1">
    <source>
        <dbReference type="ARBA" id="ARBA00010690"/>
    </source>
</evidence>
<reference evidence="3" key="1">
    <citation type="journal article" date="2019" name="Int. J. Syst. Evol. Microbiol.">
        <title>The Global Catalogue of Microorganisms (GCM) 10K type strain sequencing project: providing services to taxonomists for standard genome sequencing and annotation.</title>
        <authorList>
            <consortium name="The Broad Institute Genomics Platform"/>
            <consortium name="The Broad Institute Genome Sequencing Center for Infectious Disease"/>
            <person name="Wu L."/>
            <person name="Ma J."/>
        </authorList>
    </citation>
    <scope>NUCLEOTIDE SEQUENCE [LARGE SCALE GENOMIC DNA]</scope>
    <source>
        <strain evidence="3">CGMCC 1.10759</strain>
    </source>
</reference>
<dbReference type="InterPro" id="IPR029025">
    <property type="entry name" value="T3SS_substrate_exporter_C"/>
</dbReference>
<accession>A0ABV8SYJ9</accession>
<dbReference type="RefSeq" id="WP_380602326.1">
    <property type="nucleotide sequence ID" value="NZ_JBHSDU010000014.1"/>
</dbReference>
<sequence>MTNQVVGVSFDPEGNTVPTVVLKAAGADSAEIMRAADRAEVPIIQNPALVQALYRVPMDAPIGRELFPVMAALIAHVLNVDSSQREGEAR</sequence>
<dbReference type="EMBL" id="JBHSDU010000014">
    <property type="protein sequence ID" value="MFC4312701.1"/>
    <property type="molecule type" value="Genomic_DNA"/>
</dbReference>
<comment type="caution">
    <text evidence="2">The sequence shown here is derived from an EMBL/GenBank/DDBJ whole genome shotgun (WGS) entry which is preliminary data.</text>
</comment>
<evidence type="ECO:0000313" key="3">
    <source>
        <dbReference type="Proteomes" id="UP001595904"/>
    </source>
</evidence>